<accession>A0ABU4KU25</accession>
<feature type="transmembrane region" description="Helical" evidence="7">
    <location>
        <begin position="442"/>
        <end position="460"/>
    </location>
</feature>
<dbReference type="PANTHER" id="PTHR30250">
    <property type="entry name" value="PST FAMILY PREDICTED COLANIC ACID TRANSPORTER"/>
    <property type="match status" value="1"/>
</dbReference>
<evidence type="ECO:0000313" key="8">
    <source>
        <dbReference type="EMBL" id="MDX2336150.1"/>
    </source>
</evidence>
<comment type="subcellular location">
    <subcellularLocation>
        <location evidence="1">Cell membrane</location>
        <topology evidence="1">Multi-pass membrane protein</topology>
    </subcellularLocation>
</comment>
<name>A0ABU4KU25_BREVE</name>
<dbReference type="InterPro" id="IPR050833">
    <property type="entry name" value="Poly_Biosynth_Transport"/>
</dbReference>
<dbReference type="RefSeq" id="WP_066627543.1">
    <property type="nucleotide sequence ID" value="NZ_JAMYEC010000011.1"/>
</dbReference>
<feature type="transmembrane region" description="Helical" evidence="7">
    <location>
        <begin position="140"/>
        <end position="167"/>
    </location>
</feature>
<keyword evidence="4 7" id="KW-0812">Transmembrane</keyword>
<feature type="transmembrane region" description="Helical" evidence="7">
    <location>
        <begin position="359"/>
        <end position="390"/>
    </location>
</feature>
<evidence type="ECO:0000256" key="1">
    <source>
        <dbReference type="ARBA" id="ARBA00004651"/>
    </source>
</evidence>
<dbReference type="Proteomes" id="UP001272940">
    <property type="component" value="Unassembled WGS sequence"/>
</dbReference>
<dbReference type="EMBL" id="JAMYEC010000011">
    <property type="protein sequence ID" value="MDX2336150.1"/>
    <property type="molecule type" value="Genomic_DNA"/>
</dbReference>
<dbReference type="Pfam" id="PF13440">
    <property type="entry name" value="Polysacc_synt_3"/>
    <property type="match status" value="1"/>
</dbReference>
<keyword evidence="3" id="KW-1003">Cell membrane</keyword>
<dbReference type="PANTHER" id="PTHR30250:SF10">
    <property type="entry name" value="LIPOPOLYSACCHARIDE BIOSYNTHESIS PROTEIN WZXC"/>
    <property type="match status" value="1"/>
</dbReference>
<evidence type="ECO:0000256" key="7">
    <source>
        <dbReference type="SAM" id="Phobius"/>
    </source>
</evidence>
<feature type="transmembrane region" description="Helical" evidence="7">
    <location>
        <begin position="75"/>
        <end position="98"/>
    </location>
</feature>
<organism evidence="8 9">
    <name type="scientific">Brevundimonas vesicularis</name>
    <name type="common">Pseudomonas vesicularis</name>
    <dbReference type="NCBI Taxonomy" id="41276"/>
    <lineage>
        <taxon>Bacteria</taxon>
        <taxon>Pseudomonadati</taxon>
        <taxon>Pseudomonadota</taxon>
        <taxon>Alphaproteobacteria</taxon>
        <taxon>Caulobacterales</taxon>
        <taxon>Caulobacteraceae</taxon>
        <taxon>Brevundimonas</taxon>
    </lineage>
</organism>
<proteinExistence type="inferred from homology"/>
<keyword evidence="5 7" id="KW-1133">Transmembrane helix</keyword>
<evidence type="ECO:0000256" key="3">
    <source>
        <dbReference type="ARBA" id="ARBA00022475"/>
    </source>
</evidence>
<feature type="transmembrane region" description="Helical" evidence="7">
    <location>
        <begin position="243"/>
        <end position="263"/>
    </location>
</feature>
<evidence type="ECO:0000256" key="5">
    <source>
        <dbReference type="ARBA" id="ARBA00022989"/>
    </source>
</evidence>
<evidence type="ECO:0000256" key="6">
    <source>
        <dbReference type="ARBA" id="ARBA00023136"/>
    </source>
</evidence>
<evidence type="ECO:0000256" key="2">
    <source>
        <dbReference type="ARBA" id="ARBA00007430"/>
    </source>
</evidence>
<sequence length="479" mass="51564">MSLQKSLSWMAMAQAASIVLQFAASVVLARLLTPHEFGIFAVALAVSGVLSLIQALGLQALIVREPDLHDDVVTTAFTVNALIAVAVTVTMLAASVVGGAFLQEAGVRQVLSAIAFTPLASIAAFLPMAQLERRNRFKELALSSVIGGVAGAGTTVTCAVMGLSYMSFAYGQWAQNGIFTLAICIAGRAFIRFKPGFRGWRRVADFGLQTLAVTGVSAISGKLSDVVLGRFLGLSALGLYSRATSLNGLLWTNIYLVLGRVLLVDFAEIFRRGDSLRDRYMRSIDIISVILWPAFLGLAIVARPFIAALYGEKWIAAAAPLSLLAIASCIQVSIAMAWELFACTDNLRTQTRLEILRALIAFAMFSIGCLISLEAAALARVLDAVVAYVLYRPHINRMTDTRTSDYLPIYLRNAVLAAVAVTPSLAYMAARDFSASISLAPMFGTIAAGIILWTVCLIASRHPLIDEVRRILKSRRLVR</sequence>
<feature type="transmembrane region" description="Helical" evidence="7">
    <location>
        <begin position="39"/>
        <end position="63"/>
    </location>
</feature>
<feature type="transmembrane region" description="Helical" evidence="7">
    <location>
        <begin position="284"/>
        <end position="302"/>
    </location>
</feature>
<comment type="caution">
    <text evidence="8">The sequence shown here is derived from an EMBL/GenBank/DDBJ whole genome shotgun (WGS) entry which is preliminary data.</text>
</comment>
<feature type="transmembrane region" description="Helical" evidence="7">
    <location>
        <begin position="110"/>
        <end position="128"/>
    </location>
</feature>
<gene>
    <name evidence="8" type="ORF">NJD11_14515</name>
</gene>
<comment type="similarity">
    <text evidence="2">Belongs to the polysaccharide synthase family.</text>
</comment>
<feature type="transmembrane region" description="Helical" evidence="7">
    <location>
        <begin position="173"/>
        <end position="191"/>
    </location>
</feature>
<evidence type="ECO:0000313" key="9">
    <source>
        <dbReference type="Proteomes" id="UP001272940"/>
    </source>
</evidence>
<feature type="transmembrane region" description="Helical" evidence="7">
    <location>
        <begin position="314"/>
        <end position="338"/>
    </location>
</feature>
<evidence type="ECO:0000256" key="4">
    <source>
        <dbReference type="ARBA" id="ARBA00022692"/>
    </source>
</evidence>
<protein>
    <submittedName>
        <fullName evidence="8">Oligosaccharide flippase family protein</fullName>
    </submittedName>
</protein>
<reference evidence="8 9" key="1">
    <citation type="journal article" date="2023" name="FEMS Microbes">
        <title>Whole genomes of deep-sea sponge-associated bacteria exhibit high novel natural product potential.</title>
        <authorList>
            <person name="Hesketh-Best P.J."/>
            <person name="January G.G."/>
            <person name="Koch M.J."/>
            <person name="Warburton P.J."/>
            <person name="Howell K.L."/>
            <person name="Upton M."/>
        </authorList>
    </citation>
    <scope>NUCLEOTIDE SEQUENCE [LARGE SCALE GENOMIC DNA]</scope>
    <source>
        <strain evidence="8 9">PC206-O</strain>
    </source>
</reference>
<keyword evidence="9" id="KW-1185">Reference proteome</keyword>
<keyword evidence="6 7" id="KW-0472">Membrane</keyword>